<comment type="caution">
    <text evidence="3">The sequence shown here is derived from an EMBL/GenBank/DDBJ whole genome shotgun (WGS) entry which is preliminary data.</text>
</comment>
<evidence type="ECO:0000313" key="3">
    <source>
        <dbReference type="EMBL" id="MBI1495221.1"/>
    </source>
</evidence>
<feature type="domain" description="Toprim" evidence="1">
    <location>
        <begin position="192"/>
        <end position="284"/>
    </location>
</feature>
<keyword evidence="4" id="KW-1185">Reference proteome</keyword>
<feature type="domain" description="DUF7146" evidence="2">
    <location>
        <begin position="92"/>
        <end position="185"/>
    </location>
</feature>
<dbReference type="EMBL" id="JADCKQ010000016">
    <property type="protein sequence ID" value="MBI1495221.1"/>
    <property type="molecule type" value="Genomic_DNA"/>
</dbReference>
<evidence type="ECO:0000259" key="1">
    <source>
        <dbReference type="Pfam" id="PF13362"/>
    </source>
</evidence>
<organism evidence="3 4">
    <name type="scientific">Halocynthiibacter styelae</name>
    <dbReference type="NCBI Taxonomy" id="2761955"/>
    <lineage>
        <taxon>Bacteria</taxon>
        <taxon>Pseudomonadati</taxon>
        <taxon>Pseudomonadota</taxon>
        <taxon>Alphaproteobacteria</taxon>
        <taxon>Rhodobacterales</taxon>
        <taxon>Paracoccaceae</taxon>
        <taxon>Halocynthiibacter</taxon>
    </lineage>
</organism>
<dbReference type="InterPro" id="IPR006171">
    <property type="entry name" value="TOPRIM_dom"/>
</dbReference>
<accession>A0A8J7LQJ8</accession>
<proteinExistence type="predicted"/>
<sequence length="285" mass="30515">MDLHAITHALGGYWRNGQGHAPCPVCQPERRRDQNALSLTQADGKALLHCFKSNCAFADIARAAQFPRDAVRIDPEAQREHERKQAAYAAEKLSKARSLWHAAKPIRGTKAEVYLRGRGITAPLPATLRFMPDIYHMPSAKHCAAMVADVSSGGVHRTFFDKQGNRLTRSAKMMLGPCAGGAVRLSEGAGHLVVREGIETGLSLLSGLLRGPADVWAALSTSGIKSLTLPDIPGRLTIATDGDVPGHKAGKVLANRAAALGWRVSLLPAPEGMDWNDVLMKGGKA</sequence>
<protein>
    <submittedName>
        <fullName evidence="3">Toprim domain-containing protein</fullName>
    </submittedName>
</protein>
<gene>
    <name evidence="3" type="ORF">H1D41_16385</name>
</gene>
<evidence type="ECO:0000313" key="4">
    <source>
        <dbReference type="Proteomes" id="UP000640583"/>
    </source>
</evidence>
<dbReference type="AlphaFoldDB" id="A0A8J7LQJ8"/>
<dbReference type="RefSeq" id="WP_228849933.1">
    <property type="nucleotide sequence ID" value="NZ_JADCKQ010000016.1"/>
</dbReference>
<reference evidence="3" key="1">
    <citation type="submission" date="2020-10" db="EMBL/GenBank/DDBJ databases">
        <title>Paenihalocynthiibacter styelae gen. nov., sp. nov., isolated from stalked sea squirt Styela clava.</title>
        <authorList>
            <person name="Kim Y.-O."/>
            <person name="Yoon J.-H."/>
        </authorList>
    </citation>
    <scope>NUCLEOTIDE SEQUENCE</scope>
    <source>
        <strain evidence="3">MYP1-1</strain>
    </source>
</reference>
<name>A0A8J7LQJ8_9RHOB</name>
<evidence type="ECO:0000259" key="2">
    <source>
        <dbReference type="Pfam" id="PF23639"/>
    </source>
</evidence>
<dbReference type="Gene3D" id="3.40.1360.10">
    <property type="match status" value="1"/>
</dbReference>
<dbReference type="Proteomes" id="UP000640583">
    <property type="component" value="Unassembled WGS sequence"/>
</dbReference>
<dbReference type="Pfam" id="PF23639">
    <property type="entry name" value="DUF7146"/>
    <property type="match status" value="1"/>
</dbReference>
<dbReference type="Pfam" id="PF13362">
    <property type="entry name" value="Toprim_3"/>
    <property type="match status" value="1"/>
</dbReference>
<dbReference type="InterPro" id="IPR055570">
    <property type="entry name" value="DUF7146"/>
</dbReference>